<evidence type="ECO:0000313" key="1">
    <source>
        <dbReference type="EMBL" id="AVD70403.1"/>
    </source>
</evidence>
<dbReference type="AlphaFoldDB" id="A0A2L1GL57"/>
<evidence type="ECO:0000313" key="2">
    <source>
        <dbReference type="Proteomes" id="UP000239867"/>
    </source>
</evidence>
<dbReference type="KEGG" id="deo:CAY53_02005"/>
<keyword evidence="2" id="KW-1185">Reference proteome</keyword>
<gene>
    <name evidence="1" type="ORF">CAY53_02005</name>
</gene>
<accession>A0A2L1GL57</accession>
<name>A0A2L1GL57_9BACT</name>
<organism evidence="1 2">
    <name type="scientific">Desulfobulbus oralis</name>
    <dbReference type="NCBI Taxonomy" id="1986146"/>
    <lineage>
        <taxon>Bacteria</taxon>
        <taxon>Pseudomonadati</taxon>
        <taxon>Thermodesulfobacteriota</taxon>
        <taxon>Desulfobulbia</taxon>
        <taxon>Desulfobulbales</taxon>
        <taxon>Desulfobulbaceae</taxon>
        <taxon>Desulfobulbus</taxon>
    </lineage>
</organism>
<sequence>MLMLSASDKAEVGSVTGKFGLGFKSVFLVSAKPKLVSGRLAAEIVGGLCPKPLEDAQYYRDLLHKLTLKGEKRPGTLIALPLDEQNPDNLTRDFIQRAGLLCIFAKRIRRIDLEGIAASEAQWQPDARLTGGASRRNHCAERHCRGGNPTPVSPAARGWNLEKPRSTATRASGRGRCISAFPKVKGVCFSV</sequence>
<dbReference type="EMBL" id="CP021255">
    <property type="protein sequence ID" value="AVD70403.1"/>
    <property type="molecule type" value="Genomic_DNA"/>
</dbReference>
<reference evidence="1 2" key="1">
    <citation type="journal article" date="2018" name="MBio">
        <title>Insights into the evolution of host association through the isolation and characterization of a novel human periodontal pathobiont, Desulfobulbus oralis.</title>
        <authorList>
            <person name="Cross K.L."/>
            <person name="Chirania P."/>
            <person name="Xiong W."/>
            <person name="Beall C.J."/>
            <person name="Elkins J.G."/>
            <person name="Giannone R.J."/>
            <person name="Griffen A.L."/>
            <person name="Guss A.M."/>
            <person name="Hettich R.L."/>
            <person name="Joshi S.S."/>
            <person name="Mokrzan E.M."/>
            <person name="Martin R.K."/>
            <person name="Zhulin I.B."/>
            <person name="Leys E.J."/>
            <person name="Podar M."/>
        </authorList>
    </citation>
    <scope>NUCLEOTIDE SEQUENCE [LARGE SCALE GENOMIC DNA]</scope>
    <source>
        <strain evidence="1 2">ORNL</strain>
    </source>
</reference>
<proteinExistence type="predicted"/>
<protein>
    <submittedName>
        <fullName evidence="1">Uncharacterized protein</fullName>
    </submittedName>
</protein>
<dbReference type="Proteomes" id="UP000239867">
    <property type="component" value="Chromosome"/>
</dbReference>